<dbReference type="RefSeq" id="WP_123769280.1">
    <property type="nucleotide sequence ID" value="NZ_RKQN01000001.1"/>
</dbReference>
<dbReference type="EMBL" id="RKQN01000001">
    <property type="protein sequence ID" value="RPE81753.1"/>
    <property type="molecule type" value="Genomic_DNA"/>
</dbReference>
<dbReference type="SUPFAM" id="SSF49879">
    <property type="entry name" value="SMAD/FHA domain"/>
    <property type="match status" value="2"/>
</dbReference>
<evidence type="ECO:0000259" key="3">
    <source>
        <dbReference type="Pfam" id="PF00498"/>
    </source>
</evidence>
<evidence type="ECO:0000313" key="4">
    <source>
        <dbReference type="EMBL" id="RPE81753.1"/>
    </source>
</evidence>
<reference evidence="4 5" key="1">
    <citation type="submission" date="2018-11" db="EMBL/GenBank/DDBJ databases">
        <title>Genomic Encyclopedia of Type Strains, Phase IV (KMG-IV): sequencing the most valuable type-strain genomes for metagenomic binning, comparative biology and taxonomic classification.</title>
        <authorList>
            <person name="Goeker M."/>
        </authorList>
    </citation>
    <scope>NUCLEOTIDE SEQUENCE [LARGE SCALE GENOMIC DNA]</scope>
    <source>
        <strain evidence="4 5">DSM 25623</strain>
    </source>
</reference>
<evidence type="ECO:0000313" key="5">
    <source>
        <dbReference type="Proteomes" id="UP000269708"/>
    </source>
</evidence>
<comment type="caution">
    <text evidence="4">The sequence shown here is derived from an EMBL/GenBank/DDBJ whole genome shotgun (WGS) entry which is preliminary data.</text>
</comment>
<gene>
    <name evidence="4" type="ORF">EDC50_0951</name>
</gene>
<name>A0A3N4VJ84_9GAMM</name>
<feature type="region of interest" description="Disordered" evidence="1">
    <location>
        <begin position="1"/>
        <end position="23"/>
    </location>
</feature>
<protein>
    <submittedName>
        <fullName evidence="4">FHA domain-containing protein</fullName>
    </submittedName>
</protein>
<evidence type="ECO:0000256" key="1">
    <source>
        <dbReference type="SAM" id="MobiDB-lite"/>
    </source>
</evidence>
<proteinExistence type="predicted"/>
<keyword evidence="2" id="KW-0812">Transmembrane</keyword>
<evidence type="ECO:0000256" key="2">
    <source>
        <dbReference type="SAM" id="Phobius"/>
    </source>
</evidence>
<dbReference type="Proteomes" id="UP000269708">
    <property type="component" value="Unassembled WGS sequence"/>
</dbReference>
<dbReference type="CDD" id="cd00060">
    <property type="entry name" value="FHA"/>
    <property type="match status" value="2"/>
</dbReference>
<dbReference type="AlphaFoldDB" id="A0A3N4VJ84"/>
<dbReference type="InterPro" id="IPR000253">
    <property type="entry name" value="FHA_dom"/>
</dbReference>
<organism evidence="4 5">
    <name type="scientific">Vulcaniibacterium tengchongense</name>
    <dbReference type="NCBI Taxonomy" id="1273429"/>
    <lineage>
        <taxon>Bacteria</taxon>
        <taxon>Pseudomonadati</taxon>
        <taxon>Pseudomonadota</taxon>
        <taxon>Gammaproteobacteria</taxon>
        <taxon>Lysobacterales</taxon>
        <taxon>Lysobacteraceae</taxon>
        <taxon>Vulcaniibacterium</taxon>
    </lineage>
</organism>
<keyword evidence="2" id="KW-1133">Transmembrane helix</keyword>
<accession>A0A3N4VJ84</accession>
<dbReference type="Pfam" id="PF00498">
    <property type="entry name" value="FHA"/>
    <property type="match status" value="1"/>
</dbReference>
<feature type="domain" description="FHA" evidence="3">
    <location>
        <begin position="135"/>
        <end position="194"/>
    </location>
</feature>
<dbReference type="OrthoDB" id="5801518at2"/>
<dbReference type="InterPro" id="IPR008984">
    <property type="entry name" value="SMAD_FHA_dom_sf"/>
</dbReference>
<keyword evidence="2" id="KW-0472">Membrane</keyword>
<dbReference type="Gene3D" id="2.60.200.20">
    <property type="match status" value="1"/>
</dbReference>
<sequence length="263" mass="28402">MNALRLQSSDRDQPDLTLSPGVHALGRDARGRIKRAGDHEDAFAQLCIDRRGIWLQVREDAAGLHVNGRPVRRMAMLRAGDALHLDGTELLLVADEPPPAPRPQGAVQDARMVLRGVGGPYHGRCFPLDRPRLAGRGSECDIRIDEERCAERQARFEACADGVAVRGLEGEACLVNGRSVREALLRPGDQVVFGMRHRFVVEAPVQRGVLAEPVAAPGFDAANDALPAAVSVLPAPVRRLPWLLLAALLLAGALSLLLLYGAR</sequence>
<keyword evidence="5" id="KW-1185">Reference proteome</keyword>
<feature type="transmembrane region" description="Helical" evidence="2">
    <location>
        <begin position="240"/>
        <end position="260"/>
    </location>
</feature>